<protein>
    <submittedName>
        <fullName evidence="1">Uncharacterized protein</fullName>
    </submittedName>
</protein>
<organism evidence="1">
    <name type="scientific">viral metagenome</name>
    <dbReference type="NCBI Taxonomy" id="1070528"/>
    <lineage>
        <taxon>unclassified sequences</taxon>
        <taxon>metagenomes</taxon>
        <taxon>organismal metagenomes</taxon>
    </lineage>
</organism>
<reference evidence="1" key="1">
    <citation type="submission" date="2020-03" db="EMBL/GenBank/DDBJ databases">
        <title>The deep terrestrial virosphere.</title>
        <authorList>
            <person name="Holmfeldt K."/>
            <person name="Nilsson E."/>
            <person name="Simone D."/>
            <person name="Lopez-Fernandez M."/>
            <person name="Wu X."/>
            <person name="de Brujin I."/>
            <person name="Lundin D."/>
            <person name="Andersson A."/>
            <person name="Bertilsson S."/>
            <person name="Dopson M."/>
        </authorList>
    </citation>
    <scope>NUCLEOTIDE SEQUENCE</scope>
    <source>
        <strain evidence="1">TM448A02812</strain>
    </source>
</reference>
<sequence length="156" mass="17223">MIMGNPRIIESALKGLDPGPAGIDYGRGMSNIDHETGIRYGVINQNKVLQAWADSSEPDYGMPEENELPEDAEPLGFYLDDGEYKAYCGDDGDIFITKSPFFTFCKLCSPCAPGAGYLQNPIEGGVKAYCFGNDWFEDNRMPYPLYSVLTGKKIKP</sequence>
<name>A0A6H1ZYI5_9ZZZZ</name>
<accession>A0A6H1ZYI5</accession>
<dbReference type="EMBL" id="MT144350">
    <property type="protein sequence ID" value="QJA52568.1"/>
    <property type="molecule type" value="Genomic_DNA"/>
</dbReference>
<dbReference type="AlphaFoldDB" id="A0A6H1ZYI5"/>
<proteinExistence type="predicted"/>
<evidence type="ECO:0000313" key="1">
    <source>
        <dbReference type="EMBL" id="QJA52568.1"/>
    </source>
</evidence>
<gene>
    <name evidence="1" type="ORF">TM448A02812_0005</name>
</gene>